<reference evidence="2 3" key="1">
    <citation type="submission" date="2023-05" db="EMBL/GenBank/DDBJ databases">
        <title>B98-5 Cell Line De Novo Hybrid Assembly: An Optical Mapping Approach.</title>
        <authorList>
            <person name="Kananen K."/>
            <person name="Auerbach J.A."/>
            <person name="Kautto E."/>
            <person name="Blachly J.S."/>
        </authorList>
    </citation>
    <scope>NUCLEOTIDE SEQUENCE [LARGE SCALE GENOMIC DNA]</scope>
    <source>
        <strain evidence="2">B95-8</strain>
        <tissue evidence="2">Cell line</tissue>
    </source>
</reference>
<evidence type="ECO:0000313" key="2">
    <source>
        <dbReference type="EMBL" id="KAK2108453.1"/>
    </source>
</evidence>
<feature type="domain" description="CFAP65 fourth Ig-like" evidence="1">
    <location>
        <begin position="150"/>
        <end position="229"/>
    </location>
</feature>
<protein>
    <recommendedName>
        <fullName evidence="1">CFAP65 fourth Ig-like domain-containing protein</fullName>
    </recommendedName>
</protein>
<evidence type="ECO:0000313" key="3">
    <source>
        <dbReference type="Proteomes" id="UP001266305"/>
    </source>
</evidence>
<dbReference type="PANTHER" id="PTHR46127:SF1">
    <property type="entry name" value="CILIA- AND FLAGELLA-ASSOCIATED PROTEIN 65"/>
    <property type="match status" value="1"/>
</dbReference>
<proteinExistence type="predicted"/>
<dbReference type="EMBL" id="JASSZA010000006">
    <property type="protein sequence ID" value="KAK2108453.1"/>
    <property type="molecule type" value="Genomic_DNA"/>
</dbReference>
<accession>A0ABQ9VGE8</accession>
<name>A0ABQ9VGE8_SAGOE</name>
<sequence>MARDQAFSCPTAHGVVLPGEKKCVSVYFHPKTLDTRTMDYFSIVPSGCASKTLLKVVGFCGGTGDPRGLPRGVCCPLVVLWGIICNYLENSSPTDTRLRWSSAQPARALGLCSLAQRAPPPISGTFSNILGEADTPSPVPGPAVSLQRYCVDFSWVNLGERSEQALWIENQSDCTAHFQFAIDCLESVFSIRPAFGTLVGKARMTLRCAFQPTHPIICFRRVACLIHHQVSSGEGVRLSGERLPRAQR</sequence>
<keyword evidence="3" id="KW-1185">Reference proteome</keyword>
<dbReference type="InterPro" id="IPR058536">
    <property type="entry name" value="Ig_CFAP65_4th"/>
</dbReference>
<dbReference type="PANTHER" id="PTHR46127">
    <property type="entry name" value="CILIA- AND FLAGELLA-ASSOCIATED PROTEIN 65"/>
    <property type="match status" value="1"/>
</dbReference>
<dbReference type="InterPro" id="IPR013783">
    <property type="entry name" value="Ig-like_fold"/>
</dbReference>
<dbReference type="Proteomes" id="UP001266305">
    <property type="component" value="Unassembled WGS sequence"/>
</dbReference>
<comment type="caution">
    <text evidence="2">The sequence shown here is derived from an EMBL/GenBank/DDBJ whole genome shotgun (WGS) entry which is preliminary data.</text>
</comment>
<dbReference type="Gene3D" id="2.60.40.10">
    <property type="entry name" value="Immunoglobulins"/>
    <property type="match status" value="1"/>
</dbReference>
<dbReference type="Pfam" id="PF24507">
    <property type="entry name" value="Ig_CFAP65_4th"/>
    <property type="match status" value="1"/>
</dbReference>
<gene>
    <name evidence="2" type="ORF">P7K49_013618</name>
</gene>
<organism evidence="2 3">
    <name type="scientific">Saguinus oedipus</name>
    <name type="common">Cotton-top tamarin</name>
    <name type="synonym">Oedipomidas oedipus</name>
    <dbReference type="NCBI Taxonomy" id="9490"/>
    <lineage>
        <taxon>Eukaryota</taxon>
        <taxon>Metazoa</taxon>
        <taxon>Chordata</taxon>
        <taxon>Craniata</taxon>
        <taxon>Vertebrata</taxon>
        <taxon>Euteleostomi</taxon>
        <taxon>Mammalia</taxon>
        <taxon>Eutheria</taxon>
        <taxon>Euarchontoglires</taxon>
        <taxon>Primates</taxon>
        <taxon>Haplorrhini</taxon>
        <taxon>Platyrrhini</taxon>
        <taxon>Cebidae</taxon>
        <taxon>Callitrichinae</taxon>
        <taxon>Saguinus</taxon>
    </lineage>
</organism>
<evidence type="ECO:0000259" key="1">
    <source>
        <dbReference type="Pfam" id="PF24507"/>
    </source>
</evidence>
<dbReference type="InterPro" id="IPR052614">
    <property type="entry name" value="CFAP65"/>
</dbReference>